<dbReference type="PRINTS" id="PR01005">
    <property type="entry name" value="FLGHOOKAP1"/>
</dbReference>
<keyword evidence="6 7" id="KW-0975">Bacterial flagellum</keyword>
<accession>A0A059Y147</accession>
<evidence type="ECO:0000256" key="4">
    <source>
        <dbReference type="ARBA" id="ARBA00016244"/>
    </source>
</evidence>
<dbReference type="InterPro" id="IPR002371">
    <property type="entry name" value="FlgK"/>
</dbReference>
<feature type="domain" description="Flagellar basal-body/hook protein C-terminal" evidence="8">
    <location>
        <begin position="514"/>
        <end position="556"/>
    </location>
</feature>
<dbReference type="InterPro" id="IPR053927">
    <property type="entry name" value="FlgK_helical"/>
</dbReference>
<evidence type="ECO:0000256" key="5">
    <source>
        <dbReference type="ARBA" id="ARBA00022525"/>
    </source>
</evidence>
<organism evidence="10 11">
    <name type="scientific">Leptospirillum ferriphilum YSK</name>
    <dbReference type="NCBI Taxonomy" id="1441628"/>
    <lineage>
        <taxon>Bacteria</taxon>
        <taxon>Pseudomonadati</taxon>
        <taxon>Nitrospirota</taxon>
        <taxon>Nitrospiria</taxon>
        <taxon>Nitrospirales</taxon>
        <taxon>Nitrospiraceae</taxon>
        <taxon>Leptospirillum</taxon>
    </lineage>
</organism>
<protein>
    <recommendedName>
        <fullName evidence="4 7">Flagellar hook-associated protein 1</fullName>
        <shortName evidence="7">HAP1</shortName>
    </recommendedName>
</protein>
<dbReference type="GO" id="GO:0044780">
    <property type="term" value="P:bacterial-type flagellum assembly"/>
    <property type="evidence" value="ECO:0007669"/>
    <property type="project" value="InterPro"/>
</dbReference>
<dbReference type="EMBL" id="CP007243">
    <property type="protein sequence ID" value="AIA31187.1"/>
    <property type="molecule type" value="Genomic_DNA"/>
</dbReference>
<dbReference type="OrthoDB" id="9802553at2"/>
<comment type="subcellular location">
    <subcellularLocation>
        <location evidence="1 7">Bacterial flagellum</location>
    </subcellularLocation>
    <subcellularLocation>
        <location evidence="2 7">Secreted</location>
    </subcellularLocation>
</comment>
<evidence type="ECO:0000256" key="2">
    <source>
        <dbReference type="ARBA" id="ARBA00004613"/>
    </source>
</evidence>
<keyword evidence="10" id="KW-0282">Flagellum</keyword>
<dbReference type="PANTHER" id="PTHR30033:SF1">
    <property type="entry name" value="FLAGELLAR HOOK-ASSOCIATED PROTEIN 1"/>
    <property type="match status" value="1"/>
</dbReference>
<dbReference type="PANTHER" id="PTHR30033">
    <property type="entry name" value="FLAGELLAR HOOK-ASSOCIATED PROTEIN 1"/>
    <property type="match status" value="1"/>
</dbReference>
<dbReference type="SUPFAM" id="SSF64518">
    <property type="entry name" value="Phase 1 flagellin"/>
    <property type="match status" value="1"/>
</dbReference>
<proteinExistence type="inferred from homology"/>
<reference evidence="11" key="1">
    <citation type="submission" date="2014-02" db="EMBL/GenBank/DDBJ databases">
        <title>Complete genome sequence and comparative genomic analysis of the nitrogen-fixing bacterium Leptospirillum ferriphilum YSK.</title>
        <authorList>
            <person name="Guo X."/>
            <person name="Yin H."/>
            <person name="Liang Y."/>
            <person name="Hu Q."/>
            <person name="Ma L."/>
            <person name="Xiao Y."/>
            <person name="Zhang X."/>
            <person name="Qiu G."/>
            <person name="Liu X."/>
        </authorList>
    </citation>
    <scope>NUCLEOTIDE SEQUENCE [LARGE SCALE GENOMIC DNA]</scope>
    <source>
        <strain evidence="11">YSK</strain>
    </source>
</reference>
<gene>
    <name evidence="7" type="primary">flgK</name>
    <name evidence="10" type="ORF">Y981_11960</name>
</gene>
<evidence type="ECO:0000256" key="1">
    <source>
        <dbReference type="ARBA" id="ARBA00004365"/>
    </source>
</evidence>
<dbReference type="GO" id="GO:0009424">
    <property type="term" value="C:bacterial-type flagellum hook"/>
    <property type="evidence" value="ECO:0007669"/>
    <property type="project" value="UniProtKB-UniRule"/>
</dbReference>
<evidence type="ECO:0000259" key="8">
    <source>
        <dbReference type="Pfam" id="PF06429"/>
    </source>
</evidence>
<keyword evidence="11" id="KW-1185">Reference proteome</keyword>
<keyword evidence="5 7" id="KW-0964">Secreted</keyword>
<dbReference type="Pfam" id="PF06429">
    <property type="entry name" value="Flg_bbr_C"/>
    <property type="match status" value="1"/>
</dbReference>
<evidence type="ECO:0000313" key="10">
    <source>
        <dbReference type="EMBL" id="AIA31187.1"/>
    </source>
</evidence>
<keyword evidence="10" id="KW-0969">Cilium</keyword>
<dbReference type="NCBIfam" id="TIGR02492">
    <property type="entry name" value="flgK_ends"/>
    <property type="match status" value="1"/>
</dbReference>
<dbReference type="GO" id="GO:0005198">
    <property type="term" value="F:structural molecule activity"/>
    <property type="evidence" value="ECO:0007669"/>
    <property type="project" value="UniProtKB-UniRule"/>
</dbReference>
<dbReference type="KEGG" id="lfp:Y981_11960"/>
<dbReference type="GO" id="GO:0005576">
    <property type="term" value="C:extracellular region"/>
    <property type="evidence" value="ECO:0007669"/>
    <property type="project" value="UniProtKB-SubCell"/>
</dbReference>
<feature type="domain" description="Flagellar hook-associated protein FlgK helical" evidence="9">
    <location>
        <begin position="95"/>
        <end position="329"/>
    </location>
</feature>
<reference evidence="10 11" key="2">
    <citation type="journal article" date="2015" name="Biomed. Res. Int.">
        <title>Effects of Arsenite Resistance on the Growth and Functional Gene Expression of Leptospirillum ferriphilum and Acidithiobacillus thiooxidans in Pure Culture and Coculture.</title>
        <authorList>
            <person name="Jiang H."/>
            <person name="Liang Y."/>
            <person name="Yin H."/>
            <person name="Xiao Y."/>
            <person name="Guo X."/>
            <person name="Xu Y."/>
            <person name="Hu Q."/>
            <person name="Liu H."/>
            <person name="Liu X."/>
        </authorList>
    </citation>
    <scope>NUCLEOTIDE SEQUENCE [LARGE SCALE GENOMIC DNA]</scope>
    <source>
        <strain evidence="10 11">YSK</strain>
    </source>
</reference>
<evidence type="ECO:0000256" key="6">
    <source>
        <dbReference type="ARBA" id="ARBA00023143"/>
    </source>
</evidence>
<sequence length="561" mass="60655">MSGVLGILNIGKSGIEANEAGLSTAGQNISNVNTPGYTVENVQFDQSQPNHGSPGMVGNGVRATGIRRVVNSFLDAQMIRQKTRMGFWESSRLSLSELDTYFTHAQNQGLSKDISRYLSTWEVVANHPLDRSARATLITYGKNLAEDFHQMASLYSQTRNRLGELLTSSVSTVNADLSKIAHLNREILRAEAGGESPNTLIDQRQQLMVQISTLTNAHFFTDKNGAITLHLGGQAAITDIDSGRLEAVFDSSRNGFRILIHPPGHSGPPIDITDRIHGGKIGGYLDVRDKKVPLLEEHLDSLAHGLINHVNALHVQGYGLNGKTNQNFFLPTTTVEAQGSLPPGVTLTANAVNPDEANSPVDVTVSRSTIVVRDSSGKILRKESLSQGTGTVRVAGYLIRVSGVGKNEEAHVRVSGGNDTRGAALSMQVNALDPEDLAAGQFPVREGHNQGDNKNAHLLFGLLQDRLHFSGGEKPVSLHDFFATSVSTVGAWSRNARDHYVAQSLIQKGLENQRMTISGVSIAGESARIIQYEKAYQASANLIHMTNRLLDTLVRLPNMSS</sequence>
<dbReference type="HOGENOM" id="CLU_012762_1_3_0"/>
<evidence type="ECO:0000256" key="3">
    <source>
        <dbReference type="ARBA" id="ARBA00009677"/>
    </source>
</evidence>
<evidence type="ECO:0000313" key="11">
    <source>
        <dbReference type="Proteomes" id="UP000027059"/>
    </source>
</evidence>
<dbReference type="InterPro" id="IPR010930">
    <property type="entry name" value="Flg_bb/hook_C_dom"/>
</dbReference>
<dbReference type="Pfam" id="PF22638">
    <property type="entry name" value="FlgK_D1"/>
    <property type="match status" value="1"/>
</dbReference>
<dbReference type="RefSeq" id="WP_038506306.1">
    <property type="nucleotide sequence ID" value="NZ_CP007243.1"/>
</dbReference>
<evidence type="ECO:0000256" key="7">
    <source>
        <dbReference type="RuleBase" id="RU362065"/>
    </source>
</evidence>
<name>A0A059Y147_9BACT</name>
<comment type="similarity">
    <text evidence="3 7">Belongs to the flagella basal body rod proteins family.</text>
</comment>
<keyword evidence="10" id="KW-0966">Cell projection</keyword>
<dbReference type="Proteomes" id="UP000027059">
    <property type="component" value="Chromosome"/>
</dbReference>
<dbReference type="AlphaFoldDB" id="A0A059Y147"/>
<evidence type="ECO:0000259" key="9">
    <source>
        <dbReference type="Pfam" id="PF22638"/>
    </source>
</evidence>